<dbReference type="AlphaFoldDB" id="A0A0F4ZJG8"/>
<dbReference type="PANTHER" id="PTHR10625">
    <property type="entry name" value="HISTONE DEACETYLASE HDAC1-RELATED"/>
    <property type="match status" value="1"/>
</dbReference>
<keyword evidence="5" id="KW-0862">Zinc</keyword>
<evidence type="ECO:0000256" key="4">
    <source>
        <dbReference type="ARBA" id="ARBA00022801"/>
    </source>
</evidence>
<dbReference type="GO" id="GO:0004407">
    <property type="term" value="F:histone deacetylase activity"/>
    <property type="evidence" value="ECO:0007669"/>
    <property type="project" value="TreeGrafter"/>
</dbReference>
<proteinExistence type="inferred from homology"/>
<evidence type="ECO:0000256" key="3">
    <source>
        <dbReference type="ARBA" id="ARBA00022723"/>
    </source>
</evidence>
<dbReference type="Gene3D" id="3.40.800.20">
    <property type="entry name" value="Histone deacetylase domain"/>
    <property type="match status" value="1"/>
</dbReference>
<sequence>MSLLVLYDDLVLAHNVQEFVGNALIPAMESPARITAIKAALAPLPWIALHAVSCPPTTPPALADVMVAQTHGAGYLAHLQSIWAKFEAAQLVGPADCILAECFPHPRILGASEGPAAPSPAAEPHNLFAKHGFYSFDMSTGIGRGTWPAIRASAHIAVAAAVETFNRASSSSPSPSPPAHDTVVALCRPPGHHCTTDLAGGYCYVNNVVVVQHTLSFLHGRPTRCAVLDIDFHHGNGTQSVFYDRADVLYVSIHGADEYPYFTGRRSETGRGAGHGFTLNMPLAAGASAAEYTALLDEGLARVRAFAPEYVLVSLGFDTFAGDPLGSFDLRAENYRDIAQRVRACVKEVGAPAIIVLEGGYVVEHLGENMAAFLGGWTGES</sequence>
<dbReference type="SUPFAM" id="SSF52768">
    <property type="entry name" value="Arginase/deacetylase"/>
    <property type="match status" value="1"/>
</dbReference>
<evidence type="ECO:0000256" key="2">
    <source>
        <dbReference type="ARBA" id="ARBA00005947"/>
    </source>
</evidence>
<dbReference type="PRINTS" id="PR01270">
    <property type="entry name" value="HDASUPER"/>
</dbReference>
<evidence type="ECO:0000259" key="6">
    <source>
        <dbReference type="Pfam" id="PF00850"/>
    </source>
</evidence>
<evidence type="ECO:0000256" key="5">
    <source>
        <dbReference type="ARBA" id="ARBA00022833"/>
    </source>
</evidence>
<evidence type="ECO:0000256" key="1">
    <source>
        <dbReference type="ARBA" id="ARBA00001947"/>
    </source>
</evidence>
<dbReference type="PANTHER" id="PTHR10625:SF17">
    <property type="entry name" value="HISTONE DEACETYLASE 8"/>
    <property type="match status" value="1"/>
</dbReference>
<feature type="domain" description="Histone deacetylase" evidence="6">
    <location>
        <begin position="28"/>
        <end position="374"/>
    </location>
</feature>
<dbReference type="GO" id="GO:0040029">
    <property type="term" value="P:epigenetic regulation of gene expression"/>
    <property type="evidence" value="ECO:0007669"/>
    <property type="project" value="TreeGrafter"/>
</dbReference>
<dbReference type="OrthoDB" id="5232919at2759"/>
<gene>
    <name evidence="7" type="ORF">TD95_005138</name>
</gene>
<organism evidence="7 8">
    <name type="scientific">Thielaviopsis punctulata</name>
    <dbReference type="NCBI Taxonomy" id="72032"/>
    <lineage>
        <taxon>Eukaryota</taxon>
        <taxon>Fungi</taxon>
        <taxon>Dikarya</taxon>
        <taxon>Ascomycota</taxon>
        <taxon>Pezizomycotina</taxon>
        <taxon>Sordariomycetes</taxon>
        <taxon>Hypocreomycetidae</taxon>
        <taxon>Microascales</taxon>
        <taxon>Ceratocystidaceae</taxon>
        <taxon>Thielaviopsis</taxon>
    </lineage>
</organism>
<dbReference type="GO" id="GO:0016787">
    <property type="term" value="F:hydrolase activity"/>
    <property type="evidence" value="ECO:0007669"/>
    <property type="project" value="UniProtKB-KW"/>
</dbReference>
<evidence type="ECO:0000313" key="7">
    <source>
        <dbReference type="EMBL" id="KKA30241.1"/>
    </source>
</evidence>
<dbReference type="GO" id="GO:0046872">
    <property type="term" value="F:metal ion binding"/>
    <property type="evidence" value="ECO:0007669"/>
    <property type="project" value="UniProtKB-KW"/>
</dbReference>
<comment type="caution">
    <text evidence="7">The sequence shown here is derived from an EMBL/GenBank/DDBJ whole genome shotgun (WGS) entry which is preliminary data.</text>
</comment>
<dbReference type="InterPro" id="IPR037138">
    <property type="entry name" value="His_deacetylse_dom_sf"/>
</dbReference>
<reference evidence="7 8" key="1">
    <citation type="submission" date="2015-03" db="EMBL/GenBank/DDBJ databases">
        <authorList>
            <person name="Radwan O."/>
            <person name="Al-Naeli F.A."/>
            <person name="Rendon G.A."/>
            <person name="Fields C."/>
        </authorList>
    </citation>
    <scope>NUCLEOTIDE SEQUENCE [LARGE SCALE GENOMIC DNA]</scope>
    <source>
        <strain evidence="7">CR-DP1</strain>
    </source>
</reference>
<keyword evidence="8" id="KW-1185">Reference proteome</keyword>
<evidence type="ECO:0000313" key="8">
    <source>
        <dbReference type="Proteomes" id="UP000033483"/>
    </source>
</evidence>
<name>A0A0F4ZJG8_9PEZI</name>
<protein>
    <recommendedName>
        <fullName evidence="6">Histone deacetylase domain-containing protein</fullName>
    </recommendedName>
</protein>
<keyword evidence="4" id="KW-0378">Hydrolase</keyword>
<dbReference type="InterPro" id="IPR023696">
    <property type="entry name" value="Ureohydrolase_dom_sf"/>
</dbReference>
<keyword evidence="3" id="KW-0479">Metal-binding</keyword>
<dbReference type="InterPro" id="IPR023801">
    <property type="entry name" value="His_deacetylse_dom"/>
</dbReference>
<accession>A0A0F4ZJG8</accession>
<dbReference type="EMBL" id="LAEV01000464">
    <property type="protein sequence ID" value="KKA30241.1"/>
    <property type="molecule type" value="Genomic_DNA"/>
</dbReference>
<comment type="cofactor">
    <cofactor evidence="1">
        <name>Zn(2+)</name>
        <dbReference type="ChEBI" id="CHEBI:29105"/>
    </cofactor>
</comment>
<dbReference type="Pfam" id="PF00850">
    <property type="entry name" value="Hist_deacetyl"/>
    <property type="match status" value="1"/>
</dbReference>
<comment type="similarity">
    <text evidence="2">Belongs to the histone deacetylase family.</text>
</comment>
<dbReference type="InterPro" id="IPR000286">
    <property type="entry name" value="HDACs"/>
</dbReference>
<dbReference type="Proteomes" id="UP000033483">
    <property type="component" value="Unassembled WGS sequence"/>
</dbReference>